<accession>A0A0C2JAH6</accession>
<reference evidence="1 2" key="1">
    <citation type="journal article" date="2014" name="Genome Biol. Evol.">
        <title>The genome of the myxosporean Thelohanellus kitauei shows adaptations to nutrient acquisition within its fish host.</title>
        <authorList>
            <person name="Yang Y."/>
            <person name="Xiong J."/>
            <person name="Zhou Z."/>
            <person name="Huo F."/>
            <person name="Miao W."/>
            <person name="Ran C."/>
            <person name="Liu Y."/>
            <person name="Zhang J."/>
            <person name="Feng J."/>
            <person name="Wang M."/>
            <person name="Wang M."/>
            <person name="Wang L."/>
            <person name="Yao B."/>
        </authorList>
    </citation>
    <scope>NUCLEOTIDE SEQUENCE [LARGE SCALE GENOMIC DNA]</scope>
    <source>
        <strain evidence="1">Wuqing</strain>
    </source>
</reference>
<sequence>MAVGSNRENNSYLEKMCGVQRKKLLINAVITSDDDPINDLKITEKKVFENSIPTPIFLSFGRLLNAKIGHMMPKFVGPFIYVIRSLKKIPLDHVLIKPIHVDA</sequence>
<evidence type="ECO:0000313" key="1">
    <source>
        <dbReference type="EMBL" id="KII66108.1"/>
    </source>
</evidence>
<name>A0A0C2JAH6_THEKT</name>
<protein>
    <submittedName>
        <fullName evidence="1">Uncharacterized protein</fullName>
    </submittedName>
</protein>
<dbReference type="EMBL" id="JWZT01003605">
    <property type="protein sequence ID" value="KII66108.1"/>
    <property type="molecule type" value="Genomic_DNA"/>
</dbReference>
<gene>
    <name evidence="1" type="ORF">RF11_08116</name>
</gene>
<evidence type="ECO:0000313" key="2">
    <source>
        <dbReference type="Proteomes" id="UP000031668"/>
    </source>
</evidence>
<dbReference type="AlphaFoldDB" id="A0A0C2JAH6"/>
<organism evidence="1 2">
    <name type="scientific">Thelohanellus kitauei</name>
    <name type="common">Myxosporean</name>
    <dbReference type="NCBI Taxonomy" id="669202"/>
    <lineage>
        <taxon>Eukaryota</taxon>
        <taxon>Metazoa</taxon>
        <taxon>Cnidaria</taxon>
        <taxon>Myxozoa</taxon>
        <taxon>Myxosporea</taxon>
        <taxon>Bivalvulida</taxon>
        <taxon>Platysporina</taxon>
        <taxon>Myxobolidae</taxon>
        <taxon>Thelohanellus</taxon>
    </lineage>
</organism>
<comment type="caution">
    <text evidence="1">The sequence shown here is derived from an EMBL/GenBank/DDBJ whole genome shotgun (WGS) entry which is preliminary data.</text>
</comment>
<keyword evidence="2" id="KW-1185">Reference proteome</keyword>
<dbReference type="Proteomes" id="UP000031668">
    <property type="component" value="Unassembled WGS sequence"/>
</dbReference>
<proteinExistence type="predicted"/>